<dbReference type="EMBL" id="CM037625">
    <property type="protein sequence ID" value="KAH7997728.1"/>
    <property type="molecule type" value="Genomic_DNA"/>
</dbReference>
<name>A0ACB8EXJ7_9SAUR</name>
<evidence type="ECO:0000313" key="2">
    <source>
        <dbReference type="Proteomes" id="UP000827872"/>
    </source>
</evidence>
<keyword evidence="2" id="KW-1185">Reference proteome</keyword>
<gene>
    <name evidence="1" type="ORF">K3G42_006468</name>
</gene>
<reference evidence="1" key="1">
    <citation type="submission" date="2021-08" db="EMBL/GenBank/DDBJ databases">
        <title>The first chromosome-level gecko genome reveals the dynamic sex chromosomes of Neotropical dwarf geckos (Sphaerodactylidae: Sphaerodactylus).</title>
        <authorList>
            <person name="Pinto B.J."/>
            <person name="Keating S.E."/>
            <person name="Gamble T."/>
        </authorList>
    </citation>
    <scope>NUCLEOTIDE SEQUENCE</scope>
    <source>
        <strain evidence="1">TG3544</strain>
    </source>
</reference>
<sequence>MFHTCLGTGTPFYPLPGCPHTFLSVHPHTDSSPDCTSFSLTYPPTACAQEAHSCPLLNSAGQCSRLTVWLLWPSGVTLLCTTQMHFLIHTGKLEAWASACLQVIRKVTETAGRGAEQRFKCESGLYPGFKNM</sequence>
<organism evidence="1 2">
    <name type="scientific">Sphaerodactylus townsendi</name>
    <dbReference type="NCBI Taxonomy" id="933632"/>
    <lineage>
        <taxon>Eukaryota</taxon>
        <taxon>Metazoa</taxon>
        <taxon>Chordata</taxon>
        <taxon>Craniata</taxon>
        <taxon>Vertebrata</taxon>
        <taxon>Euteleostomi</taxon>
        <taxon>Lepidosauria</taxon>
        <taxon>Squamata</taxon>
        <taxon>Bifurcata</taxon>
        <taxon>Gekkota</taxon>
        <taxon>Sphaerodactylidae</taxon>
        <taxon>Sphaerodactylus</taxon>
    </lineage>
</organism>
<accession>A0ACB8EXJ7</accession>
<dbReference type="Proteomes" id="UP000827872">
    <property type="component" value="Linkage Group LG12"/>
</dbReference>
<comment type="caution">
    <text evidence="1">The sequence shown here is derived from an EMBL/GenBank/DDBJ whole genome shotgun (WGS) entry which is preliminary data.</text>
</comment>
<protein>
    <submittedName>
        <fullName evidence="1">Uncharacterized protein</fullName>
    </submittedName>
</protein>
<proteinExistence type="predicted"/>
<evidence type="ECO:0000313" key="1">
    <source>
        <dbReference type="EMBL" id="KAH7997728.1"/>
    </source>
</evidence>